<dbReference type="PANTHER" id="PTHR43179">
    <property type="entry name" value="RHAMNOSYLTRANSFERASE WBBL"/>
    <property type="match status" value="1"/>
</dbReference>
<dbReference type="SUPFAM" id="SSF53448">
    <property type="entry name" value="Nucleotide-diphospho-sugar transferases"/>
    <property type="match status" value="1"/>
</dbReference>
<dbReference type="Gene3D" id="3.90.550.10">
    <property type="entry name" value="Spore Coat Polysaccharide Biosynthesis Protein SpsA, Chain A"/>
    <property type="match status" value="1"/>
</dbReference>
<evidence type="ECO:0000313" key="7">
    <source>
        <dbReference type="EMBL" id="OHV24341.1"/>
    </source>
</evidence>
<sequence length="349" mass="37522">MYNLLAVVVSYGGSPQLHCLLATLVGVTGCRVALVENRPGTVHEDLPAGVELYEGHGNVGYGTAVNIAVLRALRPGPAQEPRPASPPEWLLVVNSDVTMPERTRDLLPDILGSIPADADVVGFPVQAETGLSGRSAAVLPSIRTNAYTAVRGEAAAVERWPELCYPVGAFFAIRTQEFIRMGGFDPSYWMYYEETDLFARLHASGGRIAWIDDCCHVTHVGGGTVGRAGLMYAELGRSAAIYARRHSDTLGRGWLAVHVAQLAALALRKLATGRTHDALRASRILSGVATGLVQPRWEPATQSRWRAVPVATRRDLGRMDTAAPGQVPAPRASRTSRADRSPQVTAGYR</sequence>
<evidence type="ECO:0000256" key="5">
    <source>
        <dbReference type="SAM" id="MobiDB-lite"/>
    </source>
</evidence>
<keyword evidence="8" id="KW-1185">Reference proteome</keyword>
<accession>A0A1S1PSX5</accession>
<dbReference type="Pfam" id="PF02709">
    <property type="entry name" value="Glyco_transf_7C"/>
    <property type="match status" value="1"/>
</dbReference>
<organism evidence="7 8">
    <name type="scientific">Parafrankia soli</name>
    <dbReference type="NCBI Taxonomy" id="2599596"/>
    <lineage>
        <taxon>Bacteria</taxon>
        <taxon>Bacillati</taxon>
        <taxon>Actinomycetota</taxon>
        <taxon>Actinomycetes</taxon>
        <taxon>Frankiales</taxon>
        <taxon>Frankiaceae</taxon>
        <taxon>Parafrankia</taxon>
    </lineage>
</organism>
<evidence type="ECO:0000256" key="1">
    <source>
        <dbReference type="ARBA" id="ARBA00004776"/>
    </source>
</evidence>
<dbReference type="Proteomes" id="UP000179769">
    <property type="component" value="Unassembled WGS sequence"/>
</dbReference>
<dbReference type="GO" id="GO:0016757">
    <property type="term" value="F:glycosyltransferase activity"/>
    <property type="evidence" value="ECO:0007669"/>
    <property type="project" value="UniProtKB-KW"/>
</dbReference>
<name>A0A1S1PSX5_9ACTN</name>
<evidence type="ECO:0000313" key="8">
    <source>
        <dbReference type="Proteomes" id="UP000179769"/>
    </source>
</evidence>
<proteinExistence type="inferred from homology"/>
<dbReference type="AlphaFoldDB" id="A0A1S1PSX5"/>
<gene>
    <name evidence="7" type="ORF">BBK14_05635</name>
</gene>
<dbReference type="RefSeq" id="WP_071065521.1">
    <property type="nucleotide sequence ID" value="NZ_MAXA01000235.1"/>
</dbReference>
<reference evidence="8" key="1">
    <citation type="submission" date="2016-07" db="EMBL/GenBank/DDBJ databases">
        <title>Frankia sp. NRRL B-16219 Genome sequencing.</title>
        <authorList>
            <person name="Ghodhbane-Gtari F."/>
            <person name="Swanson E."/>
            <person name="Gueddou A."/>
            <person name="Louati M."/>
            <person name="Nouioui I."/>
            <person name="Hezbri K."/>
            <person name="Abebe-Akele F."/>
            <person name="Simpson S."/>
            <person name="Morris K."/>
            <person name="Thomas K."/>
            <person name="Gtari M."/>
            <person name="Tisa L.S."/>
        </authorList>
    </citation>
    <scope>NUCLEOTIDE SEQUENCE [LARGE SCALE GENOMIC DNA]</scope>
    <source>
        <strain evidence="8">NRRL B-16219</strain>
    </source>
</reference>
<dbReference type="OrthoDB" id="9771846at2"/>
<keyword evidence="4 7" id="KW-0808">Transferase</keyword>
<comment type="pathway">
    <text evidence="1">Cell wall biogenesis; cell wall polysaccharide biosynthesis.</text>
</comment>
<evidence type="ECO:0000256" key="2">
    <source>
        <dbReference type="ARBA" id="ARBA00006739"/>
    </source>
</evidence>
<keyword evidence="3" id="KW-0328">Glycosyltransferase</keyword>
<dbReference type="InterPro" id="IPR029044">
    <property type="entry name" value="Nucleotide-diphossugar_trans"/>
</dbReference>
<evidence type="ECO:0000256" key="4">
    <source>
        <dbReference type="ARBA" id="ARBA00022679"/>
    </source>
</evidence>
<feature type="region of interest" description="Disordered" evidence="5">
    <location>
        <begin position="313"/>
        <end position="349"/>
    </location>
</feature>
<comment type="similarity">
    <text evidence="2">Belongs to the glycosyltransferase 2 family.</text>
</comment>
<protein>
    <submittedName>
        <fullName evidence="7">Glycosyl transferase</fullName>
    </submittedName>
</protein>
<evidence type="ECO:0000259" key="6">
    <source>
        <dbReference type="Pfam" id="PF02709"/>
    </source>
</evidence>
<comment type="caution">
    <text evidence="7">The sequence shown here is derived from an EMBL/GenBank/DDBJ whole genome shotgun (WGS) entry which is preliminary data.</text>
</comment>
<feature type="domain" description="Galactosyltransferase C-terminal" evidence="6">
    <location>
        <begin position="167"/>
        <end position="211"/>
    </location>
</feature>
<dbReference type="EMBL" id="MAXA01000235">
    <property type="protein sequence ID" value="OHV24341.1"/>
    <property type="molecule type" value="Genomic_DNA"/>
</dbReference>
<dbReference type="PANTHER" id="PTHR43179:SF12">
    <property type="entry name" value="GALACTOFURANOSYLTRANSFERASE GLFT2"/>
    <property type="match status" value="1"/>
</dbReference>
<dbReference type="InterPro" id="IPR027791">
    <property type="entry name" value="Galactosyl_T_C"/>
</dbReference>
<evidence type="ECO:0000256" key="3">
    <source>
        <dbReference type="ARBA" id="ARBA00022676"/>
    </source>
</evidence>